<dbReference type="GO" id="GO:0046872">
    <property type="term" value="F:metal ion binding"/>
    <property type="evidence" value="ECO:0007669"/>
    <property type="project" value="UniProtKB-KW"/>
</dbReference>
<comment type="caution">
    <text evidence="4">The sequence shown here is derived from an EMBL/GenBank/DDBJ whole genome shotgun (WGS) entry which is preliminary data.</text>
</comment>
<dbReference type="Gene3D" id="3.20.20.140">
    <property type="entry name" value="Metal-dependent hydrolases"/>
    <property type="match status" value="1"/>
</dbReference>
<feature type="domain" description="Amidohydrolase 3" evidence="3">
    <location>
        <begin position="54"/>
        <end position="409"/>
    </location>
</feature>
<dbReference type="EMBL" id="LJYG01000042">
    <property type="protein sequence ID" value="KRQ15505.1"/>
    <property type="molecule type" value="Genomic_DNA"/>
</dbReference>
<proteinExistence type="predicted"/>
<dbReference type="Gene3D" id="2.30.40.10">
    <property type="entry name" value="Urease, subunit C, domain 1"/>
    <property type="match status" value="1"/>
</dbReference>
<accession>A0A0R3DZW7</accession>
<evidence type="ECO:0000259" key="3">
    <source>
        <dbReference type="Pfam" id="PF07969"/>
    </source>
</evidence>
<dbReference type="GO" id="GO:0035888">
    <property type="term" value="F:isoguanine deaminase activity"/>
    <property type="evidence" value="ECO:0007669"/>
    <property type="project" value="TreeGrafter"/>
</dbReference>
<dbReference type="Proteomes" id="UP000051936">
    <property type="component" value="Unassembled WGS sequence"/>
</dbReference>
<evidence type="ECO:0000256" key="2">
    <source>
        <dbReference type="ARBA" id="ARBA00022801"/>
    </source>
</evidence>
<protein>
    <submittedName>
        <fullName evidence="4">Cytosine deaminase</fullName>
    </submittedName>
</protein>
<dbReference type="SUPFAM" id="SSF51338">
    <property type="entry name" value="Composite domain of metallo-dependent hydrolases"/>
    <property type="match status" value="1"/>
</dbReference>
<dbReference type="FunFam" id="3.20.20.140:FF:000019">
    <property type="entry name" value="Cytosine deaminase"/>
    <property type="match status" value="1"/>
</dbReference>
<dbReference type="Pfam" id="PF07969">
    <property type="entry name" value="Amidohydro_3"/>
    <property type="match status" value="1"/>
</dbReference>
<dbReference type="GO" id="GO:0004131">
    <property type="term" value="F:cytosine deaminase activity"/>
    <property type="evidence" value="ECO:0007669"/>
    <property type="project" value="TreeGrafter"/>
</dbReference>
<dbReference type="GO" id="GO:0006209">
    <property type="term" value="P:cytosine catabolic process"/>
    <property type="evidence" value="ECO:0007669"/>
    <property type="project" value="TreeGrafter"/>
</dbReference>
<reference evidence="4 5" key="1">
    <citation type="submission" date="2015-09" db="EMBL/GenBank/DDBJ databases">
        <title>Draft Genome Sequence of Bradyrhizobium manausense Strain BR 3351T, a Novel Symbiotic Nitrogen-Fixing Alphaproteobacterium Isolated from Brazilian Amazon Rain Forest.</title>
        <authorList>
            <person name="De Araujo J.L."/>
            <person name="Zilli J.E."/>
        </authorList>
    </citation>
    <scope>NUCLEOTIDE SEQUENCE [LARGE SCALE GENOMIC DNA]</scope>
    <source>
        <strain evidence="4 5">BR3351</strain>
    </source>
</reference>
<dbReference type="AlphaFoldDB" id="A0A0R3DZW7"/>
<dbReference type="InterPro" id="IPR052349">
    <property type="entry name" value="Metallo-hydrolase_Enzymes"/>
</dbReference>
<evidence type="ECO:0000256" key="1">
    <source>
        <dbReference type="ARBA" id="ARBA00022723"/>
    </source>
</evidence>
<evidence type="ECO:0000313" key="4">
    <source>
        <dbReference type="EMBL" id="KRQ15505.1"/>
    </source>
</evidence>
<keyword evidence="5" id="KW-1185">Reference proteome</keyword>
<dbReference type="STRING" id="989370.AOQ71_08920"/>
<keyword evidence="1" id="KW-0479">Metal-binding</keyword>
<name>A0A0R3DZW7_9BRAD</name>
<dbReference type="OrthoDB" id="9815027at2"/>
<keyword evidence="2" id="KW-0378">Hydrolase</keyword>
<dbReference type="InterPro" id="IPR011059">
    <property type="entry name" value="Metal-dep_hydrolase_composite"/>
</dbReference>
<evidence type="ECO:0000313" key="5">
    <source>
        <dbReference type="Proteomes" id="UP000051936"/>
    </source>
</evidence>
<dbReference type="InterPro" id="IPR013108">
    <property type="entry name" value="Amidohydro_3"/>
</dbReference>
<dbReference type="InterPro" id="IPR032466">
    <property type="entry name" value="Metal_Hydrolase"/>
</dbReference>
<gene>
    <name evidence="4" type="ORF">AOQ71_08920</name>
</gene>
<dbReference type="SUPFAM" id="SSF51556">
    <property type="entry name" value="Metallo-dependent hydrolases"/>
    <property type="match status" value="1"/>
</dbReference>
<dbReference type="PANTHER" id="PTHR32027">
    <property type="entry name" value="CYTOSINE DEAMINASE"/>
    <property type="match status" value="1"/>
</dbReference>
<dbReference type="CDD" id="cd01293">
    <property type="entry name" value="Bact_CD"/>
    <property type="match status" value="1"/>
</dbReference>
<organism evidence="4 5">
    <name type="scientific">Bradyrhizobium manausense</name>
    <dbReference type="NCBI Taxonomy" id="989370"/>
    <lineage>
        <taxon>Bacteria</taxon>
        <taxon>Pseudomonadati</taxon>
        <taxon>Pseudomonadota</taxon>
        <taxon>Alphaproteobacteria</taxon>
        <taxon>Hyphomicrobiales</taxon>
        <taxon>Nitrobacteraceae</taxon>
        <taxon>Bradyrhizobium</taxon>
    </lineage>
</organism>
<sequence>MIANVSRESPAMPSLPDLVITNARMRSRELVDIAMTDGVISAIGDRLDHAAQSVIDARGGLVTSAFVNPHLHLCKVSTLPMMSEAALEAYQGVDMTEAAKAIELAAVVKSSYDASWIIPNARRAVALAALHGNLHVRAFADVDTKARLEGVKALLAIREEFRGIVEIQVVAFPQDGLLRERGADGLMCEAMASGADVVGGIPWIEANEQDMRRHIDFCFDLAAEHGADISMLLDDVGDANMRTLDMMARAVIARGMEGRALAHHCRAMALYPENYLRELMVLLGKARVSVVSDPHTGPLHARVKQLLGAGINVCLGQDDISDAYYPLGRNNMLEVAFLASHLLWMTKKSELETLYDMITTRAAAALGLERYGLGLGCAANLVILDQGDVTEALRFHAPPRVVISHGRVVDTDRMRALAEAAIVP</sequence>
<dbReference type="PANTHER" id="PTHR32027:SF0">
    <property type="entry name" value="CYTOSINE DEAMINASE"/>
    <property type="match status" value="1"/>
</dbReference>